<reference evidence="2" key="2">
    <citation type="journal article" date="2007" name="Science">
        <title>Draft genome sequence of the sexually transmitted pathogen Trichomonas vaginalis.</title>
        <authorList>
            <person name="Carlton J.M."/>
            <person name="Hirt R.P."/>
            <person name="Silva J.C."/>
            <person name="Delcher A.L."/>
            <person name="Schatz M."/>
            <person name="Zhao Q."/>
            <person name="Wortman J.R."/>
            <person name="Bidwell S.L."/>
            <person name="Alsmark U.C.M."/>
            <person name="Besteiro S."/>
            <person name="Sicheritz-Ponten T."/>
            <person name="Noel C.J."/>
            <person name="Dacks J.B."/>
            <person name="Foster P.G."/>
            <person name="Simillion C."/>
            <person name="Van de Peer Y."/>
            <person name="Miranda-Saavedra D."/>
            <person name="Barton G.J."/>
            <person name="Westrop G.D."/>
            <person name="Mueller S."/>
            <person name="Dessi D."/>
            <person name="Fiori P.L."/>
            <person name="Ren Q."/>
            <person name="Paulsen I."/>
            <person name="Zhang H."/>
            <person name="Bastida-Corcuera F.D."/>
            <person name="Simoes-Barbosa A."/>
            <person name="Brown M.T."/>
            <person name="Hayes R.D."/>
            <person name="Mukherjee M."/>
            <person name="Okumura C.Y."/>
            <person name="Schneider R."/>
            <person name="Smith A.J."/>
            <person name="Vanacova S."/>
            <person name="Villalvazo M."/>
            <person name="Haas B.J."/>
            <person name="Pertea M."/>
            <person name="Feldblyum T.V."/>
            <person name="Utterback T.R."/>
            <person name="Shu C.L."/>
            <person name="Osoegawa K."/>
            <person name="de Jong P.J."/>
            <person name="Hrdy I."/>
            <person name="Horvathova L."/>
            <person name="Zubacova Z."/>
            <person name="Dolezal P."/>
            <person name="Malik S.B."/>
            <person name="Logsdon J.M. Jr."/>
            <person name="Henze K."/>
            <person name="Gupta A."/>
            <person name="Wang C.C."/>
            <person name="Dunne R.L."/>
            <person name="Upcroft J.A."/>
            <person name="Upcroft P."/>
            <person name="White O."/>
            <person name="Salzberg S.L."/>
            <person name="Tang P."/>
            <person name="Chiu C.-H."/>
            <person name="Lee Y.-S."/>
            <person name="Embley T.M."/>
            <person name="Coombs G.H."/>
            <person name="Mottram J.C."/>
            <person name="Tachezy J."/>
            <person name="Fraser-Liggett C.M."/>
            <person name="Johnson P.J."/>
        </authorList>
    </citation>
    <scope>NUCLEOTIDE SEQUENCE [LARGE SCALE GENOMIC DNA]</scope>
    <source>
        <strain evidence="2">G3</strain>
    </source>
</reference>
<evidence type="ECO:0000256" key="1">
    <source>
        <dbReference type="SAM" id="Phobius"/>
    </source>
</evidence>
<evidence type="ECO:0000313" key="3">
    <source>
        <dbReference type="Proteomes" id="UP000001542"/>
    </source>
</evidence>
<dbReference type="PANTHER" id="PTHR24159">
    <property type="match status" value="1"/>
</dbReference>
<name>A2EAJ6_TRIV3</name>
<dbReference type="EMBL" id="DS113340">
    <property type="protein sequence ID" value="EAY10307.1"/>
    <property type="molecule type" value="Genomic_DNA"/>
</dbReference>
<evidence type="ECO:0000313" key="2">
    <source>
        <dbReference type="EMBL" id="EAY10307.1"/>
    </source>
</evidence>
<dbReference type="VEuPathDB" id="TrichDB:TVAG_491650"/>
<dbReference type="Proteomes" id="UP000001542">
    <property type="component" value="Unassembled WGS sequence"/>
</dbReference>
<sequence>MSDSKIIETISDLSHLQEQLASITDSNLNSVFEYIKSTINSDYLDSSIQLIAKYSQIRFKSITRNAKLCNLLIQHYQSNALEQIFKFADPHLLRNIFDIKGFTFDDIMKTELNTNILIAFAPELNAFSQIRNLLFRVPYSRLLELKADNWKKYIEILLNRYETNTICHAIFKDDIDKLKQFKEFDKQYYIDEFSFNDDMKIPLLAFAKFYNATKCYDYLISKGLTPDETTTEYLIRSGRFELIKESEITKFAQAALDYHQDHDLVTQNVTLEQCVCAQNYVVFLQKLATKNEISKTCFEIAASSRYHAFCELFVIRGVYADSDILDILKEKKMEIIKGAGDLLKFRGKSIAAPYSTEQPNPMNNKCCRILLVVFLVVLILMIMLLVYILKYTTNFGVELPAAIAKFFSRRHYH</sequence>
<keyword evidence="3" id="KW-1185">Reference proteome</keyword>
<protein>
    <recommendedName>
        <fullName evidence="4">DUF3447 domain-containing protein</fullName>
    </recommendedName>
</protein>
<evidence type="ECO:0008006" key="4">
    <source>
        <dbReference type="Google" id="ProtNLM"/>
    </source>
</evidence>
<feature type="transmembrane region" description="Helical" evidence="1">
    <location>
        <begin position="369"/>
        <end position="389"/>
    </location>
</feature>
<gene>
    <name evidence="2" type="ORF">TVAG_491650</name>
</gene>
<dbReference type="RefSeq" id="XP_001322530.1">
    <property type="nucleotide sequence ID" value="XM_001322495.1"/>
</dbReference>
<keyword evidence="1" id="KW-0812">Transmembrane</keyword>
<organism evidence="2 3">
    <name type="scientific">Trichomonas vaginalis (strain ATCC PRA-98 / G3)</name>
    <dbReference type="NCBI Taxonomy" id="412133"/>
    <lineage>
        <taxon>Eukaryota</taxon>
        <taxon>Metamonada</taxon>
        <taxon>Parabasalia</taxon>
        <taxon>Trichomonadida</taxon>
        <taxon>Trichomonadidae</taxon>
        <taxon>Trichomonas</taxon>
    </lineage>
</organism>
<proteinExistence type="predicted"/>
<reference evidence="2" key="1">
    <citation type="submission" date="2006-10" db="EMBL/GenBank/DDBJ databases">
        <authorList>
            <person name="Amadeo P."/>
            <person name="Zhao Q."/>
            <person name="Wortman J."/>
            <person name="Fraser-Liggett C."/>
            <person name="Carlton J."/>
        </authorList>
    </citation>
    <scope>NUCLEOTIDE SEQUENCE</scope>
    <source>
        <strain evidence="2">G3</strain>
    </source>
</reference>
<dbReference type="AlphaFoldDB" id="A2EAJ6"/>
<dbReference type="InParanoid" id="A2EAJ6"/>
<accession>A2EAJ6</accession>
<dbReference type="PANTHER" id="PTHR24159:SF5">
    <property type="entry name" value="ANK_REP_REGION DOMAIN-CONTAINING PROTEIN"/>
    <property type="match status" value="1"/>
</dbReference>
<keyword evidence="1" id="KW-0472">Membrane</keyword>
<dbReference type="KEGG" id="tva:4768241"/>
<keyword evidence="1" id="KW-1133">Transmembrane helix</keyword>
<dbReference type="VEuPathDB" id="TrichDB:TVAGG3_1004310"/>